<keyword evidence="4" id="KW-1133">Transmembrane helix</keyword>
<dbReference type="EMBL" id="DVMV01000014">
    <property type="protein sequence ID" value="HIU45053.1"/>
    <property type="molecule type" value="Genomic_DNA"/>
</dbReference>
<keyword evidence="2" id="KW-0547">Nucleotide-binding</keyword>
<dbReference type="PANTHER" id="PTHR42788:SF13">
    <property type="entry name" value="ALIPHATIC SULFONATES IMPORT ATP-BINDING PROTEIN SSUB"/>
    <property type="match status" value="1"/>
</dbReference>
<reference evidence="6" key="1">
    <citation type="submission" date="2020-10" db="EMBL/GenBank/DDBJ databases">
        <authorList>
            <person name="Gilroy R."/>
        </authorList>
    </citation>
    <scope>NUCLEOTIDE SEQUENCE</scope>
    <source>
        <strain evidence="6">ChiGjej1B1-22543</strain>
    </source>
</reference>
<feature type="transmembrane region" description="Helical" evidence="4">
    <location>
        <begin position="476"/>
        <end position="496"/>
    </location>
</feature>
<evidence type="ECO:0000256" key="3">
    <source>
        <dbReference type="ARBA" id="ARBA00022840"/>
    </source>
</evidence>
<dbReference type="PANTHER" id="PTHR42788">
    <property type="entry name" value="TAURINE IMPORT ATP-BINDING PROTEIN-RELATED"/>
    <property type="match status" value="1"/>
</dbReference>
<evidence type="ECO:0000256" key="4">
    <source>
        <dbReference type="SAM" id="Phobius"/>
    </source>
</evidence>
<organism evidence="6 7">
    <name type="scientific">Candidatus Alloenteromonas pullicola</name>
    <dbReference type="NCBI Taxonomy" id="2840784"/>
    <lineage>
        <taxon>Bacteria</taxon>
        <taxon>Bacillati</taxon>
        <taxon>Bacillota</taxon>
        <taxon>Bacillota incertae sedis</taxon>
        <taxon>Candidatus Alloenteromonas</taxon>
    </lineage>
</organism>
<dbReference type="InterPro" id="IPR003439">
    <property type="entry name" value="ABC_transporter-like_ATP-bd"/>
</dbReference>
<dbReference type="SMART" id="SM00382">
    <property type="entry name" value="AAA"/>
    <property type="match status" value="1"/>
</dbReference>
<evidence type="ECO:0000259" key="5">
    <source>
        <dbReference type="PROSITE" id="PS50893"/>
    </source>
</evidence>
<dbReference type="Gene3D" id="3.40.50.300">
    <property type="entry name" value="P-loop containing nucleotide triphosphate hydrolases"/>
    <property type="match status" value="1"/>
</dbReference>
<reference evidence="6" key="2">
    <citation type="journal article" date="2021" name="PeerJ">
        <title>Extensive microbial diversity within the chicken gut microbiome revealed by metagenomics and culture.</title>
        <authorList>
            <person name="Gilroy R."/>
            <person name="Ravi A."/>
            <person name="Getino M."/>
            <person name="Pursley I."/>
            <person name="Horton D.L."/>
            <person name="Alikhan N.F."/>
            <person name="Baker D."/>
            <person name="Gharbi K."/>
            <person name="Hall N."/>
            <person name="Watson M."/>
            <person name="Adriaenssens E.M."/>
            <person name="Foster-Nyarko E."/>
            <person name="Jarju S."/>
            <person name="Secka A."/>
            <person name="Antonio M."/>
            <person name="Oren A."/>
            <person name="Chaudhuri R.R."/>
            <person name="La Ragione R."/>
            <person name="Hildebrand F."/>
            <person name="Pallen M.J."/>
        </authorList>
    </citation>
    <scope>NUCLEOTIDE SEQUENCE</scope>
    <source>
        <strain evidence="6">ChiGjej1B1-22543</strain>
    </source>
</reference>
<evidence type="ECO:0000256" key="1">
    <source>
        <dbReference type="ARBA" id="ARBA00022448"/>
    </source>
</evidence>
<keyword evidence="4" id="KW-0812">Transmembrane</keyword>
<evidence type="ECO:0000313" key="7">
    <source>
        <dbReference type="Proteomes" id="UP000824070"/>
    </source>
</evidence>
<gene>
    <name evidence="6" type="ORF">IAC52_02010</name>
</gene>
<dbReference type="GO" id="GO:0016887">
    <property type="term" value="F:ATP hydrolysis activity"/>
    <property type="evidence" value="ECO:0007669"/>
    <property type="project" value="InterPro"/>
</dbReference>
<dbReference type="Proteomes" id="UP000824070">
    <property type="component" value="Unassembled WGS sequence"/>
</dbReference>
<dbReference type="PROSITE" id="PS50893">
    <property type="entry name" value="ABC_TRANSPORTER_2"/>
    <property type="match status" value="1"/>
</dbReference>
<proteinExistence type="predicted"/>
<dbReference type="InterPro" id="IPR027417">
    <property type="entry name" value="P-loop_NTPase"/>
</dbReference>
<dbReference type="InterPro" id="IPR003593">
    <property type="entry name" value="AAA+_ATPase"/>
</dbReference>
<dbReference type="GO" id="GO:0005524">
    <property type="term" value="F:ATP binding"/>
    <property type="evidence" value="ECO:0007669"/>
    <property type="project" value="UniProtKB-KW"/>
</dbReference>
<dbReference type="Pfam" id="PF00005">
    <property type="entry name" value="ABC_tran"/>
    <property type="match status" value="1"/>
</dbReference>
<keyword evidence="1" id="KW-0813">Transport</keyword>
<feature type="domain" description="ABC transporter" evidence="5">
    <location>
        <begin position="1"/>
        <end position="221"/>
    </location>
</feature>
<feature type="transmembrane region" description="Helical" evidence="4">
    <location>
        <begin position="229"/>
        <end position="251"/>
    </location>
</feature>
<name>A0A9D1S3B2_9FIRM</name>
<accession>A0A9D1S3B2</accession>
<evidence type="ECO:0000313" key="6">
    <source>
        <dbReference type="EMBL" id="HIU45053.1"/>
    </source>
</evidence>
<dbReference type="InterPro" id="IPR050166">
    <property type="entry name" value="ABC_transporter_ATP-bind"/>
</dbReference>
<feature type="transmembrane region" description="Helical" evidence="4">
    <location>
        <begin position="521"/>
        <end position="546"/>
    </location>
</feature>
<sequence>MLVLDLNKKEFEGFALSDIHLSFPNSGMFVLKGPNGCGKSTLLNILSGRDSDFAGSLAYDGKPADWRFKEKYACLVPQTPIIFNELSVIDNVMAPYRHKDKKKALSALEAVGLVNATSTPVMALSSGEKLRLGLARAIYGDFPIYLVDEIDAFLDEETSEEIYAILKDLSKTRLVVAASHRGVSIDSSHEVLVGSCLRFVGPGEDSKADESKRDQAKGKSVLDWRFDSIAAVFCLLFGFLGLFLGSSTGLVDYGYLDLFTSSQPGISLSQQRMFAESEGLLLDPESPRFEQGCSVISTEFVFDGNATVSWLFALDGDCDDIDSLKAENLLAGDWPSDGSECLLPSNYFDSKGLAYSSFAEAKIDFDGNSLSCCGVYQSRNGSFYSAAYGRMLDSRSFNWNFIAAEIGFLSNSAFTFNGDDFPFDYIMAMGWQGLNLSKADLNGSALFSDDPCILMTSSGSTPLRWIESYPASNSCFSFVFAIGSGALMCILCFAYYQRNKRRTLLLLASGKTRKSLLKESFADILGSSLAALTGSLVVYLAVWLPYLLSLSASFPGLLFFRFPLEAFMVELLSIFIADAVFAVLAFRLLAPKDISAKLNDLKRG</sequence>
<feature type="transmembrane region" description="Helical" evidence="4">
    <location>
        <begin position="566"/>
        <end position="589"/>
    </location>
</feature>
<protein>
    <submittedName>
        <fullName evidence="6">ATP-binding cassette domain-containing protein</fullName>
    </submittedName>
</protein>
<dbReference type="SUPFAM" id="SSF52540">
    <property type="entry name" value="P-loop containing nucleoside triphosphate hydrolases"/>
    <property type="match status" value="1"/>
</dbReference>
<keyword evidence="4" id="KW-0472">Membrane</keyword>
<keyword evidence="3 6" id="KW-0067">ATP-binding</keyword>
<evidence type="ECO:0000256" key="2">
    <source>
        <dbReference type="ARBA" id="ARBA00022741"/>
    </source>
</evidence>
<comment type="caution">
    <text evidence="6">The sequence shown here is derived from an EMBL/GenBank/DDBJ whole genome shotgun (WGS) entry which is preliminary data.</text>
</comment>
<dbReference type="AlphaFoldDB" id="A0A9D1S3B2"/>